<accession>A0A2M8WK13</accession>
<protein>
    <submittedName>
        <fullName evidence="1">Uncharacterized protein</fullName>
    </submittedName>
</protein>
<dbReference type="AlphaFoldDB" id="A0A2M8WK13"/>
<comment type="caution">
    <text evidence="1">The sequence shown here is derived from an EMBL/GenBank/DDBJ whole genome shotgun (WGS) entry which is preliminary data.</text>
</comment>
<proteinExistence type="predicted"/>
<sequence length="415" mass="45312">MDQLPVLMSGPQSLAIIPSDHELALLHEARGLHDAGYHAHSLLNLWNAAVCNLRRRVEAYGVDLWLSVVKEEPGRKKIDRDGETLADRWGGVDELVLITGAQRLGLVNRKGGKALEMINWTRNHASPAHDSDSPVGPEDVLALALLLQSNLFDLPMPDPGHSIAGLFDPVRNVSLDQAQIDLLCDQIRALNPADIRNAFGFLLDLLGEGQLPASANASVLLPVVWEKANDDLKKTAGLRYHTVRLDPTSDSSTDNGMDVRILDFLTQVGGVKYIPDATRAQLYRRAAKLLGDAKDSSYGWKAEETAAETLVQFGPHVPNIAFEEVYQEIVSACCGNYWGHSGAGDILSPFITTLNTEQVRRLVGLFCTNERVRSELFQSKPKARALKILAALKDSVTIAAHKSEVDSAIAEIDAL</sequence>
<evidence type="ECO:0000313" key="2">
    <source>
        <dbReference type="Proteomes" id="UP000228531"/>
    </source>
</evidence>
<dbReference type="RefSeq" id="WP_211095311.1">
    <property type="nucleotide sequence ID" value="NZ_PGTY01000001.1"/>
</dbReference>
<organism evidence="1 2">
    <name type="scientific">Yoonia maricola</name>
    <dbReference type="NCBI Taxonomy" id="420999"/>
    <lineage>
        <taxon>Bacteria</taxon>
        <taxon>Pseudomonadati</taxon>
        <taxon>Pseudomonadota</taxon>
        <taxon>Alphaproteobacteria</taxon>
        <taxon>Rhodobacterales</taxon>
        <taxon>Paracoccaceae</taxon>
        <taxon>Yoonia</taxon>
    </lineage>
</organism>
<gene>
    <name evidence="1" type="ORF">BC777_0095</name>
</gene>
<dbReference type="Proteomes" id="UP000228531">
    <property type="component" value="Unassembled WGS sequence"/>
</dbReference>
<evidence type="ECO:0000313" key="1">
    <source>
        <dbReference type="EMBL" id="PJI91271.1"/>
    </source>
</evidence>
<reference evidence="1 2" key="1">
    <citation type="submission" date="2017-11" db="EMBL/GenBank/DDBJ databases">
        <title>Genomic Encyclopedia of Archaeal and Bacterial Type Strains, Phase II (KMG-II): From Individual Species to Whole Genera.</title>
        <authorList>
            <person name="Goeker M."/>
        </authorList>
    </citation>
    <scope>NUCLEOTIDE SEQUENCE [LARGE SCALE GENOMIC DNA]</scope>
    <source>
        <strain evidence="1 2">DSM 29128</strain>
    </source>
</reference>
<keyword evidence="2" id="KW-1185">Reference proteome</keyword>
<name>A0A2M8WK13_9RHOB</name>
<dbReference type="EMBL" id="PGTY01000001">
    <property type="protein sequence ID" value="PJI91271.1"/>
    <property type="molecule type" value="Genomic_DNA"/>
</dbReference>